<feature type="transmembrane region" description="Helical" evidence="1">
    <location>
        <begin position="231"/>
        <end position="251"/>
    </location>
</feature>
<evidence type="ECO:0000256" key="1">
    <source>
        <dbReference type="SAM" id="Phobius"/>
    </source>
</evidence>
<feature type="transmembrane region" description="Helical" evidence="1">
    <location>
        <begin position="112"/>
        <end position="143"/>
    </location>
</feature>
<keyword evidence="1" id="KW-1133">Transmembrane helix</keyword>
<protein>
    <submittedName>
        <fullName evidence="2">Low affinity Fe/Cu permease</fullName>
    </submittedName>
</protein>
<dbReference type="AlphaFoldDB" id="A0A852UP06"/>
<dbReference type="RefSeq" id="WP_179817741.1">
    <property type="nucleotide sequence ID" value="NZ_JACCCO010000001.1"/>
</dbReference>
<keyword evidence="1" id="KW-0472">Membrane</keyword>
<feature type="transmembrane region" description="Helical" evidence="1">
    <location>
        <begin position="163"/>
        <end position="187"/>
    </location>
</feature>
<accession>A0A852UP06</accession>
<comment type="caution">
    <text evidence="2">The sequence shown here is derived from an EMBL/GenBank/DDBJ whole genome shotgun (WGS) entry which is preliminary data.</text>
</comment>
<keyword evidence="3" id="KW-1185">Reference proteome</keyword>
<organism evidence="2 3">
    <name type="scientific">Streptosporangium sandarakinum</name>
    <dbReference type="NCBI Taxonomy" id="1260955"/>
    <lineage>
        <taxon>Bacteria</taxon>
        <taxon>Bacillati</taxon>
        <taxon>Actinomycetota</taxon>
        <taxon>Actinomycetes</taxon>
        <taxon>Streptosporangiales</taxon>
        <taxon>Streptosporangiaceae</taxon>
        <taxon>Streptosporangium</taxon>
    </lineage>
</organism>
<gene>
    <name evidence="2" type="ORF">HDA43_000058</name>
</gene>
<evidence type="ECO:0000313" key="2">
    <source>
        <dbReference type="EMBL" id="NYF37899.1"/>
    </source>
</evidence>
<name>A0A852UP06_9ACTN</name>
<proteinExistence type="predicted"/>
<keyword evidence="1" id="KW-0812">Transmembrane</keyword>
<dbReference type="EMBL" id="JACCCO010000001">
    <property type="protein sequence ID" value="NYF37899.1"/>
    <property type="molecule type" value="Genomic_DNA"/>
</dbReference>
<evidence type="ECO:0000313" key="3">
    <source>
        <dbReference type="Proteomes" id="UP000576393"/>
    </source>
</evidence>
<dbReference type="Proteomes" id="UP000576393">
    <property type="component" value="Unassembled WGS sequence"/>
</dbReference>
<sequence>MSGTGGTSRAERVLAPIPFRRLLVVEARKLADTRSGKIMTAVLAALVLAGVAGRGFVTDPKLQTLAFTAGMPIATLMPVLAILAVTGEWSHRTALTTFTLEPRRGRVLAAKYVPAAAAALAASLLSALVAVPVTAAVAAVRGIPAVWEMNPLALLGWTGTNVLMVAMGLALGTLLLNAPAAIVVYLVNPMLWSVVGRLGDTGETLAGWLDLNATVAPLVTGDMTGGAAARLAVAAAFWIVVPMAAGAVRVARKEVG</sequence>
<feature type="transmembrane region" description="Helical" evidence="1">
    <location>
        <begin position="69"/>
        <end position="91"/>
    </location>
</feature>
<feature type="transmembrane region" description="Helical" evidence="1">
    <location>
        <begin position="38"/>
        <end position="57"/>
    </location>
</feature>
<reference evidence="2 3" key="1">
    <citation type="submission" date="2020-07" db="EMBL/GenBank/DDBJ databases">
        <title>Sequencing the genomes of 1000 actinobacteria strains.</title>
        <authorList>
            <person name="Klenk H.-P."/>
        </authorList>
    </citation>
    <scope>NUCLEOTIDE SEQUENCE [LARGE SCALE GENOMIC DNA]</scope>
    <source>
        <strain evidence="2 3">DSM 45763</strain>
    </source>
</reference>